<dbReference type="GO" id="GO:0006811">
    <property type="term" value="P:monoatomic ion transport"/>
    <property type="evidence" value="ECO:0007669"/>
    <property type="project" value="UniProtKB-KW"/>
</dbReference>
<keyword evidence="11 13" id="KW-0472">Membrane</keyword>
<gene>
    <name evidence="14" type="ORF">HMPREF9257_0438</name>
</gene>
<evidence type="ECO:0000313" key="15">
    <source>
        <dbReference type="Proteomes" id="UP000005990"/>
    </source>
</evidence>
<sequence length="447" mass="48380">MEEKTFYQQLIFIAIPVALQNLIVSLLNTLDTMMISSIGDAAIAGVGLANQVFFFFIMICFGITTGSSVLVSQFWGKRDRPSVQKVHGIAMVISVTVAVIFTLLALLFPQQILARMISDQSVVTAGAAYLRVASLSYIVTSLSYVYASTLRSTGNPRTPLVASILSFFANAFFNYVFIFGFFGIPAFGVVGAAMGTIIARVIELATILFVVRTYDGPLHCKLKEMMSFDKLFLQRFLTTALPVIINETFWSAGQVMYSIAYAIIGREATAAVQVCVAIQNIAFVIVRGLGNACTIMVGNKIGQGQIEEVKSYASRFLKLGLGSGVVIALIMGLTPQWSLRLFGSLSTTVQGLAVTLLQVMAVIFVIKTLTSIIVVGILRGGGDTRFSMFLEMGTSWLIGVPLAFIGAALLKWPVYGVIALVGIEEVVKVLIGLLRVRTGKWVHNVTD</sequence>
<feature type="transmembrane region" description="Helical" evidence="13">
    <location>
        <begin position="351"/>
        <end position="377"/>
    </location>
</feature>
<evidence type="ECO:0000256" key="6">
    <source>
        <dbReference type="ARBA" id="ARBA00022449"/>
    </source>
</evidence>
<organism evidence="14 15">
    <name type="scientific">Eremococcus coleocola ACS-139-V-Col8</name>
    <dbReference type="NCBI Taxonomy" id="908337"/>
    <lineage>
        <taxon>Bacteria</taxon>
        <taxon>Bacillati</taxon>
        <taxon>Bacillota</taxon>
        <taxon>Bacilli</taxon>
        <taxon>Lactobacillales</taxon>
        <taxon>Aerococcaceae</taxon>
        <taxon>Eremococcus</taxon>
    </lineage>
</organism>
<dbReference type="CDD" id="cd13134">
    <property type="entry name" value="MATE_like_8"/>
    <property type="match status" value="1"/>
</dbReference>
<feature type="transmembrane region" description="Helical" evidence="13">
    <location>
        <begin position="7"/>
        <end position="27"/>
    </location>
</feature>
<name>E4KRD8_9LACT</name>
<dbReference type="Pfam" id="PF01554">
    <property type="entry name" value="MatE"/>
    <property type="match status" value="2"/>
</dbReference>
<evidence type="ECO:0000256" key="11">
    <source>
        <dbReference type="ARBA" id="ARBA00023136"/>
    </source>
</evidence>
<evidence type="ECO:0000256" key="8">
    <source>
        <dbReference type="ARBA" id="ARBA00022692"/>
    </source>
</evidence>
<dbReference type="RefSeq" id="WP_006419058.1">
    <property type="nucleotide sequence ID" value="NZ_AENN01000018.1"/>
</dbReference>
<evidence type="ECO:0000256" key="7">
    <source>
        <dbReference type="ARBA" id="ARBA00022475"/>
    </source>
</evidence>
<reference evidence="14 15" key="1">
    <citation type="submission" date="2010-10" db="EMBL/GenBank/DDBJ databases">
        <authorList>
            <person name="Durkin A.S."/>
            <person name="Madupu R."/>
            <person name="Torralba M."/>
            <person name="Gillis M."/>
            <person name="Methe B."/>
            <person name="Sutton G."/>
            <person name="Nelson K.E."/>
        </authorList>
    </citation>
    <scope>NUCLEOTIDE SEQUENCE [LARGE SCALE GENOMIC DNA]</scope>
    <source>
        <strain evidence="14 15">ACS-139-V-Col8</strain>
    </source>
</reference>
<keyword evidence="8 13" id="KW-0812">Transmembrane</keyword>
<feature type="transmembrane region" description="Helical" evidence="13">
    <location>
        <begin position="128"/>
        <end position="147"/>
    </location>
</feature>
<comment type="similarity">
    <text evidence="3">Belongs to the multi antimicrobial extrusion (MATE) (TC 2.A.66.1) family.</text>
</comment>
<comment type="subcellular location">
    <subcellularLocation>
        <location evidence="2">Cell membrane</location>
        <topology evidence="2">Multi-pass membrane protein</topology>
    </subcellularLocation>
</comment>
<dbReference type="OrthoDB" id="9780160at2"/>
<feature type="transmembrane region" description="Helical" evidence="13">
    <location>
        <begin position="52"/>
        <end position="76"/>
    </location>
</feature>
<dbReference type="InterPro" id="IPR002528">
    <property type="entry name" value="MATE_fam"/>
</dbReference>
<keyword evidence="10" id="KW-0406">Ion transport</keyword>
<keyword evidence="6" id="KW-0050">Antiport</keyword>
<comment type="function">
    <text evidence="1">Multidrug efflux pump.</text>
</comment>
<evidence type="ECO:0000256" key="9">
    <source>
        <dbReference type="ARBA" id="ARBA00022989"/>
    </source>
</evidence>
<dbReference type="PIRSF" id="PIRSF006603">
    <property type="entry name" value="DinF"/>
    <property type="match status" value="1"/>
</dbReference>
<comment type="caution">
    <text evidence="14">The sequence shown here is derived from an EMBL/GenBank/DDBJ whole genome shotgun (WGS) entry which is preliminary data.</text>
</comment>
<dbReference type="GO" id="GO:0015297">
    <property type="term" value="F:antiporter activity"/>
    <property type="evidence" value="ECO:0007669"/>
    <property type="project" value="UniProtKB-KW"/>
</dbReference>
<feature type="transmembrane region" description="Helical" evidence="13">
    <location>
        <begin position="190"/>
        <end position="211"/>
    </location>
</feature>
<dbReference type="AlphaFoldDB" id="E4KRD8"/>
<dbReference type="PANTHER" id="PTHR43298">
    <property type="entry name" value="MULTIDRUG RESISTANCE PROTEIN NORM-RELATED"/>
    <property type="match status" value="1"/>
</dbReference>
<proteinExistence type="inferred from homology"/>
<accession>E4KRD8</accession>
<keyword evidence="5" id="KW-0813">Transport</keyword>
<dbReference type="eggNOG" id="COG0534">
    <property type="taxonomic scope" value="Bacteria"/>
</dbReference>
<keyword evidence="7" id="KW-1003">Cell membrane</keyword>
<dbReference type="InterPro" id="IPR048279">
    <property type="entry name" value="MdtK-like"/>
</dbReference>
<feature type="transmembrane region" description="Helical" evidence="13">
    <location>
        <begin position="415"/>
        <end position="434"/>
    </location>
</feature>
<feature type="transmembrane region" description="Helical" evidence="13">
    <location>
        <begin position="159"/>
        <end position="184"/>
    </location>
</feature>
<evidence type="ECO:0000256" key="12">
    <source>
        <dbReference type="ARBA" id="ARBA00031636"/>
    </source>
</evidence>
<dbReference type="PANTHER" id="PTHR43298:SF2">
    <property type="entry name" value="FMN_FAD EXPORTER YEEO-RELATED"/>
    <property type="match status" value="1"/>
</dbReference>
<keyword evidence="9 13" id="KW-1133">Transmembrane helix</keyword>
<feature type="transmembrane region" description="Helical" evidence="13">
    <location>
        <begin position="389"/>
        <end position="409"/>
    </location>
</feature>
<dbReference type="GO" id="GO:0005886">
    <property type="term" value="C:plasma membrane"/>
    <property type="evidence" value="ECO:0007669"/>
    <property type="project" value="UniProtKB-SubCell"/>
</dbReference>
<dbReference type="EMBL" id="AENN01000018">
    <property type="protein sequence ID" value="EFR30535.1"/>
    <property type="molecule type" value="Genomic_DNA"/>
</dbReference>
<evidence type="ECO:0000256" key="1">
    <source>
        <dbReference type="ARBA" id="ARBA00003408"/>
    </source>
</evidence>
<dbReference type="STRING" id="908337.HMPREF9257_0438"/>
<protein>
    <recommendedName>
        <fullName evidence="4">Probable multidrug resistance protein NorM</fullName>
    </recommendedName>
    <alternativeName>
        <fullName evidence="12">Multidrug-efflux transporter</fullName>
    </alternativeName>
</protein>
<feature type="transmembrane region" description="Helical" evidence="13">
    <location>
        <begin position="88"/>
        <end position="108"/>
    </location>
</feature>
<evidence type="ECO:0000256" key="5">
    <source>
        <dbReference type="ARBA" id="ARBA00022448"/>
    </source>
</evidence>
<evidence type="ECO:0000256" key="3">
    <source>
        <dbReference type="ARBA" id="ARBA00010199"/>
    </source>
</evidence>
<feature type="transmembrane region" description="Helical" evidence="13">
    <location>
        <begin position="232"/>
        <end position="250"/>
    </location>
</feature>
<dbReference type="Proteomes" id="UP000005990">
    <property type="component" value="Unassembled WGS sequence"/>
</dbReference>
<feature type="transmembrane region" description="Helical" evidence="13">
    <location>
        <begin position="319"/>
        <end position="339"/>
    </location>
</feature>
<dbReference type="GO" id="GO:0042910">
    <property type="term" value="F:xenobiotic transmembrane transporter activity"/>
    <property type="evidence" value="ECO:0007669"/>
    <property type="project" value="InterPro"/>
</dbReference>
<evidence type="ECO:0000256" key="2">
    <source>
        <dbReference type="ARBA" id="ARBA00004651"/>
    </source>
</evidence>
<evidence type="ECO:0000256" key="10">
    <source>
        <dbReference type="ARBA" id="ARBA00023065"/>
    </source>
</evidence>
<dbReference type="NCBIfam" id="TIGR00797">
    <property type="entry name" value="matE"/>
    <property type="match status" value="1"/>
</dbReference>
<dbReference type="InterPro" id="IPR050222">
    <property type="entry name" value="MATE_MdtK"/>
</dbReference>
<evidence type="ECO:0000256" key="4">
    <source>
        <dbReference type="ARBA" id="ARBA00020268"/>
    </source>
</evidence>
<evidence type="ECO:0000313" key="14">
    <source>
        <dbReference type="EMBL" id="EFR30535.1"/>
    </source>
</evidence>
<evidence type="ECO:0000256" key="13">
    <source>
        <dbReference type="SAM" id="Phobius"/>
    </source>
</evidence>
<keyword evidence="15" id="KW-1185">Reference proteome</keyword>